<accession>A0A4P9ZM63</accession>
<dbReference type="Proteomes" id="UP000268162">
    <property type="component" value="Unassembled WGS sequence"/>
</dbReference>
<organism evidence="2 3">
    <name type="scientific">Dimargaris cristalligena</name>
    <dbReference type="NCBI Taxonomy" id="215637"/>
    <lineage>
        <taxon>Eukaryota</taxon>
        <taxon>Fungi</taxon>
        <taxon>Fungi incertae sedis</taxon>
        <taxon>Zoopagomycota</taxon>
        <taxon>Kickxellomycotina</taxon>
        <taxon>Dimargaritomycetes</taxon>
        <taxon>Dimargaritales</taxon>
        <taxon>Dimargaritaceae</taxon>
        <taxon>Dimargaris</taxon>
    </lineage>
</organism>
<keyword evidence="1" id="KW-1133">Transmembrane helix</keyword>
<evidence type="ECO:0000313" key="2">
    <source>
        <dbReference type="EMBL" id="RKP34387.1"/>
    </source>
</evidence>
<name>A0A4P9ZM63_9FUNG</name>
<gene>
    <name evidence="2" type="ORF">BJ085DRAFT_38721</name>
</gene>
<dbReference type="AlphaFoldDB" id="A0A4P9ZM63"/>
<reference evidence="3" key="1">
    <citation type="journal article" date="2018" name="Nat. Microbiol.">
        <title>Leveraging single-cell genomics to expand the fungal tree of life.</title>
        <authorList>
            <person name="Ahrendt S.R."/>
            <person name="Quandt C.A."/>
            <person name="Ciobanu D."/>
            <person name="Clum A."/>
            <person name="Salamov A."/>
            <person name="Andreopoulos B."/>
            <person name="Cheng J.F."/>
            <person name="Woyke T."/>
            <person name="Pelin A."/>
            <person name="Henrissat B."/>
            <person name="Reynolds N.K."/>
            <person name="Benny G.L."/>
            <person name="Smith M.E."/>
            <person name="James T.Y."/>
            <person name="Grigoriev I.V."/>
        </authorList>
    </citation>
    <scope>NUCLEOTIDE SEQUENCE [LARGE SCALE GENOMIC DNA]</scope>
    <source>
        <strain evidence="3">RSA 468</strain>
    </source>
</reference>
<evidence type="ECO:0000313" key="3">
    <source>
        <dbReference type="Proteomes" id="UP000268162"/>
    </source>
</evidence>
<keyword evidence="3" id="KW-1185">Reference proteome</keyword>
<keyword evidence="1" id="KW-0812">Transmembrane</keyword>
<evidence type="ECO:0000256" key="1">
    <source>
        <dbReference type="SAM" id="Phobius"/>
    </source>
</evidence>
<keyword evidence="1" id="KW-0472">Membrane</keyword>
<protein>
    <submittedName>
        <fullName evidence="2">Uncharacterized protein</fullName>
    </submittedName>
</protein>
<sequence>MIHPLALLGFQAYPTVILLVSAVLSIAYTCGVSANDNFTLVVPPSRGHGNLFIQSTKAPCGGYASPGQAYHDVQLKDKILVRVNEGQSGSVVLNFRPDEANECVDPNGESSQEWWPLAEKMVTSRMDHALINVDFTRMNCLDKRGTMQAVFYPTAGDPQYWSKYVERLEDPKVSSTDDDPHADTTIDIALAGTLHARPGFKGLDGYTVAPLYQCADVIIREITSHGDDEGNGTEPQYRHSTAGTVALGVAAVFTAALLLSD</sequence>
<dbReference type="EMBL" id="ML003225">
    <property type="protein sequence ID" value="RKP34387.1"/>
    <property type="molecule type" value="Genomic_DNA"/>
</dbReference>
<feature type="transmembrane region" description="Helical" evidence="1">
    <location>
        <begin position="241"/>
        <end position="259"/>
    </location>
</feature>
<proteinExistence type="predicted"/>